<dbReference type="PROSITE" id="PS51186">
    <property type="entry name" value="GNAT"/>
    <property type="match status" value="1"/>
</dbReference>
<evidence type="ECO:0000256" key="2">
    <source>
        <dbReference type="ARBA" id="ARBA00023315"/>
    </source>
</evidence>
<feature type="domain" description="N-acetyltransferase" evidence="3">
    <location>
        <begin position="5"/>
        <end position="161"/>
    </location>
</feature>
<sequence>MENKVNVRKAIKQDSSKLLELIEHKAEFDRSMNGFDGEISTTKEKIERTLFGDYPFAHALLLEVDGEALGFALFHYRYSSFSGEPSIWLDDLLVIGEHRSKGYGAELMHALKTDAKKSLTSHISWTASPYNTKAHEFYKKLGALIERMDCQRPYFRWAICG</sequence>
<keyword evidence="2" id="KW-0012">Acyltransferase</keyword>
<protein>
    <submittedName>
        <fullName evidence="4">GNAT family N-acetyltransferase</fullName>
    </submittedName>
</protein>
<dbReference type="Pfam" id="PF00583">
    <property type="entry name" value="Acetyltransf_1"/>
    <property type="match status" value="1"/>
</dbReference>
<accession>A0ABT5R2D7</accession>
<dbReference type="SUPFAM" id="SSF55729">
    <property type="entry name" value="Acyl-CoA N-acyltransferases (Nat)"/>
    <property type="match status" value="1"/>
</dbReference>
<name>A0ABT5R2D7_9GAMM</name>
<dbReference type="CDD" id="cd04301">
    <property type="entry name" value="NAT_SF"/>
    <property type="match status" value="1"/>
</dbReference>
<comment type="caution">
    <text evidence="4">The sequence shown here is derived from an EMBL/GenBank/DDBJ whole genome shotgun (WGS) entry which is preliminary data.</text>
</comment>
<dbReference type="RefSeq" id="WP_274165261.1">
    <property type="nucleotide sequence ID" value="NZ_JAJUBC010000017.1"/>
</dbReference>
<dbReference type="InterPro" id="IPR000182">
    <property type="entry name" value="GNAT_dom"/>
</dbReference>
<dbReference type="Proteomes" id="UP001149400">
    <property type="component" value="Unassembled WGS sequence"/>
</dbReference>
<evidence type="ECO:0000313" key="5">
    <source>
        <dbReference type="Proteomes" id="UP001149400"/>
    </source>
</evidence>
<keyword evidence="5" id="KW-1185">Reference proteome</keyword>
<evidence type="ECO:0000259" key="3">
    <source>
        <dbReference type="PROSITE" id="PS51186"/>
    </source>
</evidence>
<dbReference type="PANTHER" id="PTHR10545:SF29">
    <property type="entry name" value="GH14572P-RELATED"/>
    <property type="match status" value="1"/>
</dbReference>
<dbReference type="PANTHER" id="PTHR10545">
    <property type="entry name" value="DIAMINE N-ACETYLTRANSFERASE"/>
    <property type="match status" value="1"/>
</dbReference>
<gene>
    <name evidence="4" type="ORF">LRP50_14960</name>
</gene>
<dbReference type="Gene3D" id="3.40.630.30">
    <property type="match status" value="1"/>
</dbReference>
<proteinExistence type="predicted"/>
<evidence type="ECO:0000313" key="4">
    <source>
        <dbReference type="EMBL" id="MDD1794432.1"/>
    </source>
</evidence>
<dbReference type="InterPro" id="IPR016181">
    <property type="entry name" value="Acyl_CoA_acyltransferase"/>
</dbReference>
<keyword evidence="1" id="KW-0808">Transferase</keyword>
<dbReference type="InterPro" id="IPR051016">
    <property type="entry name" value="Diverse_Substrate_AcTransf"/>
</dbReference>
<reference evidence="4" key="1">
    <citation type="submission" date="2021-12" db="EMBL/GenBank/DDBJ databases">
        <title>Enterovibrio ZSDZ35 sp. nov. and Enterovibrio ZSDZ42 sp. nov., isolated from coastal seawater in Qingdao.</title>
        <authorList>
            <person name="Zhang P."/>
        </authorList>
    </citation>
    <scope>NUCLEOTIDE SEQUENCE</scope>
    <source>
        <strain evidence="4">ZSDZ42</strain>
    </source>
</reference>
<evidence type="ECO:0000256" key="1">
    <source>
        <dbReference type="ARBA" id="ARBA00022679"/>
    </source>
</evidence>
<dbReference type="EMBL" id="JAJUBC010000017">
    <property type="protein sequence ID" value="MDD1794432.1"/>
    <property type="molecule type" value="Genomic_DNA"/>
</dbReference>
<organism evidence="4 5">
    <name type="scientific">Enterovibrio gelatinilyticus</name>
    <dbReference type="NCBI Taxonomy" id="2899819"/>
    <lineage>
        <taxon>Bacteria</taxon>
        <taxon>Pseudomonadati</taxon>
        <taxon>Pseudomonadota</taxon>
        <taxon>Gammaproteobacteria</taxon>
        <taxon>Vibrionales</taxon>
        <taxon>Vibrionaceae</taxon>
        <taxon>Enterovibrio</taxon>
    </lineage>
</organism>